<dbReference type="OMA" id="RHIRNID"/>
<dbReference type="GO" id="GO:0005886">
    <property type="term" value="C:plasma membrane"/>
    <property type="evidence" value="ECO:0007669"/>
    <property type="project" value="UniProtKB-SubCell"/>
</dbReference>
<evidence type="ECO:0000256" key="10">
    <source>
        <dbReference type="RuleBase" id="RU000688"/>
    </source>
</evidence>
<organism evidence="13">
    <name type="scientific">Capitella teleta</name>
    <name type="common">Polychaete worm</name>
    <dbReference type="NCBI Taxonomy" id="283909"/>
    <lineage>
        <taxon>Eukaryota</taxon>
        <taxon>Metazoa</taxon>
        <taxon>Spiralia</taxon>
        <taxon>Lophotrochozoa</taxon>
        <taxon>Annelida</taxon>
        <taxon>Polychaeta</taxon>
        <taxon>Sedentaria</taxon>
        <taxon>Scolecida</taxon>
        <taxon>Capitellidae</taxon>
        <taxon>Capitella</taxon>
    </lineage>
</organism>
<gene>
    <name evidence="13" type="ORF">CAPTEDRAFT_99779</name>
</gene>
<keyword evidence="3 10" id="KW-0812">Transmembrane</keyword>
<feature type="transmembrane region" description="Helical" evidence="11">
    <location>
        <begin position="250"/>
        <end position="274"/>
    </location>
</feature>
<feature type="transmembrane region" description="Helical" evidence="11">
    <location>
        <begin position="148"/>
        <end position="168"/>
    </location>
</feature>
<feature type="transmembrane region" description="Helical" evidence="11">
    <location>
        <begin position="188"/>
        <end position="212"/>
    </location>
</feature>
<evidence type="ECO:0000313" key="14">
    <source>
        <dbReference type="EnsemblMetazoa" id="CapteP99779"/>
    </source>
</evidence>
<keyword evidence="2" id="KW-1003">Cell membrane</keyword>
<evidence type="ECO:0000256" key="7">
    <source>
        <dbReference type="ARBA" id="ARBA00023170"/>
    </source>
</evidence>
<accession>R7UWM5</accession>
<dbReference type="PROSITE" id="PS00237">
    <property type="entry name" value="G_PROTEIN_RECEP_F1_1"/>
    <property type="match status" value="1"/>
</dbReference>
<dbReference type="PRINTS" id="PR00237">
    <property type="entry name" value="GPCRRHODOPSN"/>
</dbReference>
<keyword evidence="8" id="KW-0325">Glycoprotein</keyword>
<dbReference type="PANTHER" id="PTHR24246:SF27">
    <property type="entry name" value="ADENOSINE RECEPTOR, ISOFORM A"/>
    <property type="match status" value="1"/>
</dbReference>
<dbReference type="OrthoDB" id="5965749at2759"/>
<comment type="subcellular location">
    <subcellularLocation>
        <location evidence="1">Cell membrane</location>
        <topology evidence="1">Multi-pass membrane protein</topology>
    </subcellularLocation>
</comment>
<dbReference type="Pfam" id="PF00001">
    <property type="entry name" value="7tm_1"/>
    <property type="match status" value="1"/>
</dbReference>
<evidence type="ECO:0000256" key="5">
    <source>
        <dbReference type="ARBA" id="ARBA00023040"/>
    </source>
</evidence>
<evidence type="ECO:0000256" key="8">
    <source>
        <dbReference type="ARBA" id="ARBA00023180"/>
    </source>
</evidence>
<keyword evidence="7 10" id="KW-0675">Receptor</keyword>
<dbReference type="PANTHER" id="PTHR24246">
    <property type="entry name" value="OLFACTORY RECEPTOR AND ADENOSINE RECEPTOR"/>
    <property type="match status" value="1"/>
</dbReference>
<dbReference type="InterPro" id="IPR000276">
    <property type="entry name" value="GPCR_Rhodpsn"/>
</dbReference>
<dbReference type="AlphaFoldDB" id="R7UWM5"/>
<reference evidence="14" key="3">
    <citation type="submission" date="2015-06" db="UniProtKB">
        <authorList>
            <consortium name="EnsemblMetazoa"/>
        </authorList>
    </citation>
    <scope>IDENTIFICATION</scope>
</reference>
<dbReference type="EMBL" id="KB297286">
    <property type="protein sequence ID" value="ELU10699.1"/>
    <property type="molecule type" value="Genomic_DNA"/>
</dbReference>
<reference evidence="13 15" key="2">
    <citation type="journal article" date="2013" name="Nature">
        <title>Insights into bilaterian evolution from three spiralian genomes.</title>
        <authorList>
            <person name="Simakov O."/>
            <person name="Marletaz F."/>
            <person name="Cho S.J."/>
            <person name="Edsinger-Gonzales E."/>
            <person name="Havlak P."/>
            <person name="Hellsten U."/>
            <person name="Kuo D.H."/>
            <person name="Larsson T."/>
            <person name="Lv J."/>
            <person name="Arendt D."/>
            <person name="Savage R."/>
            <person name="Osoegawa K."/>
            <person name="de Jong P."/>
            <person name="Grimwood J."/>
            <person name="Chapman J.A."/>
            <person name="Shapiro H."/>
            <person name="Aerts A."/>
            <person name="Otillar R.P."/>
            <person name="Terry A.Y."/>
            <person name="Boore J.L."/>
            <person name="Grigoriev I.V."/>
            <person name="Lindberg D.R."/>
            <person name="Seaver E.C."/>
            <person name="Weisblat D.A."/>
            <person name="Putnam N.H."/>
            <person name="Rokhsar D.S."/>
        </authorList>
    </citation>
    <scope>NUCLEOTIDE SEQUENCE</scope>
    <source>
        <strain evidence="13 15">I ESC-2004</strain>
    </source>
</reference>
<evidence type="ECO:0000256" key="9">
    <source>
        <dbReference type="ARBA" id="ARBA00023224"/>
    </source>
</evidence>
<keyword evidence="6 11" id="KW-0472">Membrane</keyword>
<evidence type="ECO:0000256" key="11">
    <source>
        <dbReference type="SAM" id="Phobius"/>
    </source>
</evidence>
<feature type="transmembrane region" description="Helical" evidence="11">
    <location>
        <begin position="294"/>
        <end position="312"/>
    </location>
</feature>
<dbReference type="Proteomes" id="UP000014760">
    <property type="component" value="Unassembled WGS sequence"/>
</dbReference>
<name>R7UWM5_CAPTE</name>
<dbReference type="SMART" id="SM01381">
    <property type="entry name" value="7TM_GPCR_Srsx"/>
    <property type="match status" value="1"/>
</dbReference>
<feature type="transmembrane region" description="Helical" evidence="11">
    <location>
        <begin position="27"/>
        <end position="53"/>
    </location>
</feature>
<dbReference type="CDD" id="cd00637">
    <property type="entry name" value="7tm_classA_rhodopsin-like"/>
    <property type="match status" value="1"/>
</dbReference>
<evidence type="ECO:0000256" key="3">
    <source>
        <dbReference type="ARBA" id="ARBA00022692"/>
    </source>
</evidence>
<evidence type="ECO:0000313" key="15">
    <source>
        <dbReference type="Proteomes" id="UP000014760"/>
    </source>
</evidence>
<evidence type="ECO:0000313" key="13">
    <source>
        <dbReference type="EMBL" id="ELU10699.1"/>
    </source>
</evidence>
<feature type="domain" description="G-protein coupled receptors family 1 profile" evidence="12">
    <location>
        <begin position="45"/>
        <end position="310"/>
    </location>
</feature>
<dbReference type="EnsemblMetazoa" id="CapteT99779">
    <property type="protein sequence ID" value="CapteP99779"/>
    <property type="gene ID" value="CapteG99779"/>
</dbReference>
<dbReference type="SUPFAM" id="SSF81321">
    <property type="entry name" value="Family A G protein-coupled receptor-like"/>
    <property type="match status" value="1"/>
</dbReference>
<dbReference type="HOGENOM" id="CLU_009579_11_5_1"/>
<keyword evidence="9 10" id="KW-0807">Transducer</keyword>
<dbReference type="InterPro" id="IPR017452">
    <property type="entry name" value="GPCR_Rhodpsn_7TM"/>
</dbReference>
<keyword evidence="15" id="KW-1185">Reference proteome</keyword>
<feature type="transmembrane region" description="Helical" evidence="11">
    <location>
        <begin position="105"/>
        <end position="127"/>
    </location>
</feature>
<dbReference type="PROSITE" id="PS50262">
    <property type="entry name" value="G_PROTEIN_RECEP_F1_2"/>
    <property type="match status" value="1"/>
</dbReference>
<keyword evidence="4 11" id="KW-1133">Transmembrane helix</keyword>
<comment type="similarity">
    <text evidence="10">Belongs to the G-protein coupled receptor 1 family.</text>
</comment>
<sequence>MDNTSSEPLQPVTEIITALKPGNFASWFSGVLVCILFVLLAGIPGNLLTILAYSKCKELQTPTNLLICNQSVGDLFTCLSGLIFVVVLYTEAGQALVASHKYPCLVILALVTATLQSSVANILALSTERFIAVYFSLDYYNWVTDRNVKRSVAVIWTVVIAVNCLPLLGWNSWKSETPCVSFNMYSKIFYQGLFVFPNLICLLVCAAENFAIAFTALRKQRLVAVAVIAQNPQTEEANIKRRNQFKVTKMLLLVVGCFYAAWLPIIVFNTIVFSKPSSWEQNGAPRWFLITFEYSKVILGANTIVNPFIYGWKNLQFREAYYRLLGIKRTQNEP</sequence>
<evidence type="ECO:0000259" key="12">
    <source>
        <dbReference type="PROSITE" id="PS50262"/>
    </source>
</evidence>
<dbReference type="Gene3D" id="1.20.1070.10">
    <property type="entry name" value="Rhodopsin 7-helix transmembrane proteins"/>
    <property type="match status" value="1"/>
</dbReference>
<keyword evidence="5 10" id="KW-0297">G-protein coupled receptor</keyword>
<dbReference type="GO" id="GO:0004930">
    <property type="term" value="F:G protein-coupled receptor activity"/>
    <property type="evidence" value="ECO:0007669"/>
    <property type="project" value="UniProtKB-KW"/>
</dbReference>
<dbReference type="EMBL" id="AMQN01005983">
    <property type="status" value="NOT_ANNOTATED_CDS"/>
    <property type="molecule type" value="Genomic_DNA"/>
</dbReference>
<evidence type="ECO:0000256" key="4">
    <source>
        <dbReference type="ARBA" id="ARBA00022989"/>
    </source>
</evidence>
<evidence type="ECO:0000256" key="1">
    <source>
        <dbReference type="ARBA" id="ARBA00004651"/>
    </source>
</evidence>
<protein>
    <recommendedName>
        <fullName evidence="12">G-protein coupled receptors family 1 profile domain-containing protein</fullName>
    </recommendedName>
</protein>
<dbReference type="STRING" id="283909.R7UWM5"/>
<feature type="transmembrane region" description="Helical" evidence="11">
    <location>
        <begin position="65"/>
        <end position="90"/>
    </location>
</feature>
<evidence type="ECO:0000256" key="2">
    <source>
        <dbReference type="ARBA" id="ARBA00022475"/>
    </source>
</evidence>
<reference evidence="15" key="1">
    <citation type="submission" date="2012-12" db="EMBL/GenBank/DDBJ databases">
        <authorList>
            <person name="Hellsten U."/>
            <person name="Grimwood J."/>
            <person name="Chapman J.A."/>
            <person name="Shapiro H."/>
            <person name="Aerts A."/>
            <person name="Otillar R.P."/>
            <person name="Terry A.Y."/>
            <person name="Boore J.L."/>
            <person name="Simakov O."/>
            <person name="Marletaz F."/>
            <person name="Cho S.-J."/>
            <person name="Edsinger-Gonzales E."/>
            <person name="Havlak P."/>
            <person name="Kuo D.-H."/>
            <person name="Larsson T."/>
            <person name="Lv J."/>
            <person name="Arendt D."/>
            <person name="Savage R."/>
            <person name="Osoegawa K."/>
            <person name="de Jong P."/>
            <person name="Lindberg D.R."/>
            <person name="Seaver E.C."/>
            <person name="Weisblat D.A."/>
            <person name="Putnam N.H."/>
            <person name="Grigoriev I.V."/>
            <person name="Rokhsar D.S."/>
        </authorList>
    </citation>
    <scope>NUCLEOTIDE SEQUENCE</scope>
    <source>
        <strain evidence="15">I ESC-2004</strain>
    </source>
</reference>
<proteinExistence type="inferred from homology"/>
<evidence type="ECO:0000256" key="6">
    <source>
        <dbReference type="ARBA" id="ARBA00023136"/>
    </source>
</evidence>